<feature type="region of interest" description="Disordered" evidence="9">
    <location>
        <begin position="193"/>
        <end position="242"/>
    </location>
</feature>
<keyword evidence="4 8" id="KW-0863">Zinc-finger</keyword>
<evidence type="ECO:0000256" key="6">
    <source>
        <dbReference type="ARBA" id="ARBA00022989"/>
    </source>
</evidence>
<keyword evidence="12" id="KW-1185">Reference proteome</keyword>
<gene>
    <name evidence="11" type="ORF">AB1Y20_021662</name>
</gene>
<dbReference type="GO" id="GO:0008270">
    <property type="term" value="F:zinc ion binding"/>
    <property type="evidence" value="ECO:0007669"/>
    <property type="project" value="UniProtKB-KW"/>
</dbReference>
<feature type="compositionally biased region" description="Pro residues" evidence="9">
    <location>
        <begin position="193"/>
        <end position="222"/>
    </location>
</feature>
<evidence type="ECO:0000256" key="7">
    <source>
        <dbReference type="ARBA" id="ARBA00023136"/>
    </source>
</evidence>
<dbReference type="GO" id="GO:0016020">
    <property type="term" value="C:membrane"/>
    <property type="evidence" value="ECO:0007669"/>
    <property type="project" value="UniProtKB-SubCell"/>
</dbReference>
<reference evidence="11 12" key="1">
    <citation type="journal article" date="2024" name="Science">
        <title>Giant polyketide synthase enzymes in the biosynthesis of giant marine polyether toxins.</title>
        <authorList>
            <person name="Fallon T.R."/>
            <person name="Shende V.V."/>
            <person name="Wierzbicki I.H."/>
            <person name="Pendleton A.L."/>
            <person name="Watervoot N.F."/>
            <person name="Auber R.P."/>
            <person name="Gonzalez D.J."/>
            <person name="Wisecaver J.H."/>
            <person name="Moore B.S."/>
        </authorList>
    </citation>
    <scope>NUCLEOTIDE SEQUENCE [LARGE SCALE GENOMIC DNA]</scope>
    <source>
        <strain evidence="11 12">12B1</strain>
    </source>
</reference>
<feature type="compositionally biased region" description="Basic and acidic residues" evidence="9">
    <location>
        <begin position="708"/>
        <end position="718"/>
    </location>
</feature>
<feature type="region of interest" description="Disordered" evidence="9">
    <location>
        <begin position="68"/>
        <end position="116"/>
    </location>
</feature>
<evidence type="ECO:0000256" key="3">
    <source>
        <dbReference type="ARBA" id="ARBA00022723"/>
    </source>
</evidence>
<dbReference type="EMBL" id="JBGBPQ010000007">
    <property type="protein sequence ID" value="KAL1522017.1"/>
    <property type="molecule type" value="Genomic_DNA"/>
</dbReference>
<keyword evidence="2" id="KW-0812">Transmembrane</keyword>
<evidence type="ECO:0000313" key="11">
    <source>
        <dbReference type="EMBL" id="KAL1522017.1"/>
    </source>
</evidence>
<dbReference type="PROSITE" id="PS50089">
    <property type="entry name" value="ZF_RING_2"/>
    <property type="match status" value="1"/>
</dbReference>
<dbReference type="PANTHER" id="PTHR47168:SF1">
    <property type="entry name" value="OS02G0798600 PROTEIN"/>
    <property type="match status" value="1"/>
</dbReference>
<evidence type="ECO:0000256" key="8">
    <source>
        <dbReference type="PROSITE-ProRule" id="PRU00175"/>
    </source>
</evidence>
<keyword evidence="7" id="KW-0472">Membrane</keyword>
<comment type="caution">
    <text evidence="11">The sequence shown here is derived from an EMBL/GenBank/DDBJ whole genome shotgun (WGS) entry which is preliminary data.</text>
</comment>
<dbReference type="AlphaFoldDB" id="A0AB34JM77"/>
<keyword evidence="5" id="KW-0862">Zinc</keyword>
<evidence type="ECO:0000256" key="9">
    <source>
        <dbReference type="SAM" id="MobiDB-lite"/>
    </source>
</evidence>
<dbReference type="PANTHER" id="PTHR47168">
    <property type="entry name" value="RING ZINC FINGER DOMAIN SUPERFAMILY PROTEIN-RELATED"/>
    <property type="match status" value="1"/>
</dbReference>
<dbReference type="InterPro" id="IPR001841">
    <property type="entry name" value="Znf_RING"/>
</dbReference>
<comment type="subcellular location">
    <subcellularLocation>
        <location evidence="1">Membrane</location>
        <topology evidence="1">Single-pass membrane protein</topology>
    </subcellularLocation>
</comment>
<organism evidence="11 12">
    <name type="scientific">Prymnesium parvum</name>
    <name type="common">Toxic golden alga</name>
    <dbReference type="NCBI Taxonomy" id="97485"/>
    <lineage>
        <taxon>Eukaryota</taxon>
        <taxon>Haptista</taxon>
        <taxon>Haptophyta</taxon>
        <taxon>Prymnesiophyceae</taxon>
        <taxon>Prymnesiales</taxon>
        <taxon>Prymnesiaceae</taxon>
        <taxon>Prymnesium</taxon>
    </lineage>
</organism>
<feature type="compositionally biased region" description="Pro residues" evidence="9">
    <location>
        <begin position="94"/>
        <end position="113"/>
    </location>
</feature>
<dbReference type="Proteomes" id="UP001515480">
    <property type="component" value="Unassembled WGS sequence"/>
</dbReference>
<evidence type="ECO:0000259" key="10">
    <source>
        <dbReference type="PROSITE" id="PS50089"/>
    </source>
</evidence>
<feature type="compositionally biased region" description="Pro residues" evidence="9">
    <location>
        <begin position="73"/>
        <end position="87"/>
    </location>
</feature>
<dbReference type="SMART" id="SM00184">
    <property type="entry name" value="RING"/>
    <property type="match status" value="1"/>
</dbReference>
<dbReference type="Gene3D" id="3.30.40.10">
    <property type="entry name" value="Zinc/RING finger domain, C3HC4 (zinc finger)"/>
    <property type="match status" value="1"/>
</dbReference>
<evidence type="ECO:0000256" key="1">
    <source>
        <dbReference type="ARBA" id="ARBA00004167"/>
    </source>
</evidence>
<evidence type="ECO:0000256" key="5">
    <source>
        <dbReference type="ARBA" id="ARBA00022833"/>
    </source>
</evidence>
<evidence type="ECO:0000256" key="4">
    <source>
        <dbReference type="ARBA" id="ARBA00022771"/>
    </source>
</evidence>
<feature type="compositionally biased region" description="Pro residues" evidence="9">
    <location>
        <begin position="232"/>
        <end position="242"/>
    </location>
</feature>
<sequence>MWGEPACACSSAASCLSGAVSVAPRCGCSLHGFSDSSPTFCYVTSGESGCPDATPSVYFSGAAWRTCTASPEDSPPPAPSPPPPTPYAPLASPQSPPLPSTPEPSPPPSPAASPSPFEATVDPCACTTYETGCVSGTTPITSRCACGLHGFSPDQTAPFCYIVDPAKCTLPDVYASVFAPGTAWKPCDVSPSLPPAPPAPPPSPVPPPAPPSSPSPPLPLPPFNIADFTQLPPNPLPPPPPPPQPLVLILSFSTVFADDASSFPSSRAQDFVNRVALSVGSSAARMVLSLQGGSLQVTTHILTAADSERASIVEQVNLWRADPSSATRALGGEVLSISAVWTSSSMSAAQADIASLLPPSAPSLAPPPPMLADLTSWLTPGVGGLAAMGIALVLTVRRCSSRCFRRADTALARPPSGVGVMFRPSPTRSDAKAEAVAVTLLLALPQSTFRAEPRKAPAADGAADEAAEECSLCLESYNDGQQLRVLPCEHRFHCYCIDNWFMGPLQQFRQRYCPLCKADPLRGVWHTSPSYDMFDQVTPPGSVRSIGESTSASPSFTGYDAVAVAAELVTPGLQQPPPPRARPANLARVVPADHLMLAGTELFSPRDEMTADAIVSLEEQVADDVQVLDLEAMGRQGAEQESGTERCAEASSPARATQPAMYAQGGQGVDVATHPGAVGWPPGTQQWASARPDEEAVAPSALASSPDVRAEDRSAERTQRVVATRGLLSHLRALIWPPAAVMPVSPPQPAA</sequence>
<keyword evidence="3" id="KW-0479">Metal-binding</keyword>
<keyword evidence="6" id="KW-1133">Transmembrane helix</keyword>
<feature type="region of interest" description="Disordered" evidence="9">
    <location>
        <begin position="678"/>
        <end position="718"/>
    </location>
</feature>
<evidence type="ECO:0000256" key="2">
    <source>
        <dbReference type="ARBA" id="ARBA00022692"/>
    </source>
</evidence>
<dbReference type="InterPro" id="IPR051653">
    <property type="entry name" value="E3_ligase_sorting_rcpt"/>
</dbReference>
<dbReference type="InterPro" id="IPR013083">
    <property type="entry name" value="Znf_RING/FYVE/PHD"/>
</dbReference>
<protein>
    <recommendedName>
        <fullName evidence="10">RING-type domain-containing protein</fullName>
    </recommendedName>
</protein>
<dbReference type="PRINTS" id="PR01217">
    <property type="entry name" value="PRICHEXTENSN"/>
</dbReference>
<accession>A0AB34JM77</accession>
<dbReference type="SUPFAM" id="SSF57850">
    <property type="entry name" value="RING/U-box"/>
    <property type="match status" value="1"/>
</dbReference>
<dbReference type="Pfam" id="PF17123">
    <property type="entry name" value="zf-RING_11"/>
    <property type="match status" value="1"/>
</dbReference>
<proteinExistence type="predicted"/>
<feature type="domain" description="RING-type" evidence="10">
    <location>
        <begin position="470"/>
        <end position="517"/>
    </location>
</feature>
<evidence type="ECO:0000313" key="12">
    <source>
        <dbReference type="Proteomes" id="UP001515480"/>
    </source>
</evidence>
<name>A0AB34JM77_PRYPA</name>